<keyword evidence="2" id="KW-1185">Reference proteome</keyword>
<accession>A0AAE6H2V6</accession>
<evidence type="ECO:0000313" key="1">
    <source>
        <dbReference type="EMBL" id="QDL57004.1"/>
    </source>
</evidence>
<evidence type="ECO:0000313" key="2">
    <source>
        <dbReference type="Proteomes" id="UP000831804"/>
    </source>
</evidence>
<organism evidence="1 2">
    <name type="scientific">Dione juno nucleopolyhedrovirus</name>
    <dbReference type="NCBI Taxonomy" id="2594175"/>
    <lineage>
        <taxon>Viruses</taxon>
        <taxon>Viruses incertae sedis</taxon>
        <taxon>Naldaviricetes</taxon>
        <taxon>Lefavirales</taxon>
        <taxon>Baculoviridae</taxon>
        <taxon>Alphabaculovirus</taxon>
        <taxon>Alphabaculovirus dijunonis</taxon>
    </lineage>
</organism>
<proteinExistence type="predicted"/>
<sequence length="130" mass="15447">MGSEQKIMKLFFKWSSKTGANLDDDADLECLYDLERFVGAHLHKRIETQYRKRGAEERAKKAILKRVDQLSADRQMRNINTTGQRLVFNERWQQHRNDDVECEKEIVCRIHKLQIGQNCKPKKNVNKIQF</sequence>
<name>A0AAE6H2V6_9ABAC</name>
<protein>
    <submittedName>
        <fullName evidence="1">Uncharacterized protein</fullName>
    </submittedName>
</protein>
<dbReference type="Proteomes" id="UP000831804">
    <property type="component" value="Segment"/>
</dbReference>
<gene>
    <name evidence="1" type="ORF">DijuNPV-ORF-153</name>
</gene>
<reference evidence="1" key="1">
    <citation type="journal article" date="2019" name="Viruses">
        <title>A Nymphalid-Infecting Group I Alphabaculovirus Isolated from the Major Passion Fruit Caterpillar Pest Dione juno juno (Lepidoptera: Nymphalidae).</title>
        <authorList>
            <person name="Ribeiro B.M."/>
            <person name="Dos Santos E.R."/>
            <person name="Trentin L.B."/>
            <person name="da Silva L.A."/>
            <person name="de Melo F.L."/>
            <person name="Kitajima E.W."/>
            <person name="Ardisson-Araujo D.M.P."/>
        </authorList>
    </citation>
    <scope>NUCLEOTIDE SEQUENCE</scope>
    <source>
        <strain evidence="1">Araguari-MG</strain>
    </source>
</reference>
<dbReference type="EMBL" id="MK558262">
    <property type="protein sequence ID" value="QDL57004.1"/>
    <property type="molecule type" value="Genomic_DNA"/>
</dbReference>